<dbReference type="FunCoup" id="A0A0D1XJZ7">
    <property type="interactions" value="190"/>
</dbReference>
<dbReference type="STRING" id="253628.A0A0D1XJZ7"/>
<dbReference type="AlphaFoldDB" id="A0A0D1XJZ7"/>
<gene>
    <name evidence="3" type="ORF">PV09_06072</name>
</gene>
<dbReference type="GO" id="GO:0003877">
    <property type="term" value="F:ATP:ADP adenylyltransferase activity"/>
    <property type="evidence" value="ECO:0007669"/>
    <property type="project" value="InterPro"/>
</dbReference>
<dbReference type="InterPro" id="IPR009163">
    <property type="entry name" value="Ap4A_phos1/2"/>
</dbReference>
<dbReference type="PANTHER" id="PTHR38420">
    <property type="entry name" value="AP-4-A PHOSPHORYLASE II"/>
    <property type="match status" value="1"/>
</dbReference>
<dbReference type="SUPFAM" id="SSF54197">
    <property type="entry name" value="HIT-like"/>
    <property type="match status" value="1"/>
</dbReference>
<dbReference type="Pfam" id="PF19327">
    <property type="entry name" value="Ap4A_phos_N"/>
    <property type="match status" value="1"/>
</dbReference>
<dbReference type="GO" id="GO:0009117">
    <property type="term" value="P:nucleotide metabolic process"/>
    <property type="evidence" value="ECO:0007669"/>
    <property type="project" value="InterPro"/>
</dbReference>
<dbReference type="EMBL" id="KN847548">
    <property type="protein sequence ID" value="KIW02630.1"/>
    <property type="molecule type" value="Genomic_DNA"/>
</dbReference>
<dbReference type="InterPro" id="IPR045759">
    <property type="entry name" value="Ap4A_phos1/2_N"/>
</dbReference>
<dbReference type="GO" id="GO:0005524">
    <property type="term" value="F:ATP binding"/>
    <property type="evidence" value="ECO:0007669"/>
    <property type="project" value="InterPro"/>
</dbReference>
<evidence type="ECO:0000259" key="1">
    <source>
        <dbReference type="Pfam" id="PF09830"/>
    </source>
</evidence>
<dbReference type="Gene3D" id="3.30.428.70">
    <property type="match status" value="1"/>
</dbReference>
<feature type="domain" description="Ap4A phosphorylase 1/2 N-terminal" evidence="2">
    <location>
        <begin position="6"/>
        <end position="173"/>
    </location>
</feature>
<dbReference type="InterPro" id="IPR043171">
    <property type="entry name" value="Ap4A_phos1/2-like"/>
</dbReference>
<dbReference type="VEuPathDB" id="FungiDB:PV09_06072"/>
<name>A0A0D1XJZ7_9PEZI</name>
<dbReference type="Proteomes" id="UP000053259">
    <property type="component" value="Unassembled WGS sequence"/>
</dbReference>
<sequence length="335" mass="37724">MLKALPKSLPDLVDLKYVSAKRSTALSFASSSLAILHTRSGMPFQLRYCPSLAKKPLPSKDKDSAPKNRINPFENPDPALFIADLPPNSSEPSHLLLLNKFPIIPSHFLLVTKVNKAQTAILEADDLEMSYECLRAWEDGSQGRRLYGFFNSGEHSGASQAHRHLQFVPVEGMRQGDDRMEWDVLMDRIVEDKASVPFEVFWELISPGMGKEELYDVYRRLYEKAHDAVRRYATDHPDQLELHDSKDGSSPFSYNLGMTSKALMIMPRRKEGTELTGPEGTAVGFAAFNGTVLAGTMMVKKQEEWDILRDNDLLLDSLLRDIGIPQVETSRDTRI</sequence>
<accession>A0A0D1XJZ7</accession>
<dbReference type="HOGENOM" id="CLU_049915_2_1_1"/>
<evidence type="ECO:0000313" key="4">
    <source>
        <dbReference type="Proteomes" id="UP000053259"/>
    </source>
</evidence>
<evidence type="ECO:0000259" key="2">
    <source>
        <dbReference type="Pfam" id="PF19327"/>
    </source>
</evidence>
<protein>
    <submittedName>
        <fullName evidence="3">Uncharacterized protein</fullName>
    </submittedName>
</protein>
<dbReference type="OrthoDB" id="10267950at2759"/>
<dbReference type="PANTHER" id="PTHR38420:SF3">
    <property type="entry name" value="5',5'''-P-1,P-4-TETRAPHOSPHATE PHOSPHORYLASE 2"/>
    <property type="match status" value="1"/>
</dbReference>
<dbReference type="GeneID" id="27314045"/>
<dbReference type="Pfam" id="PF09830">
    <property type="entry name" value="ATP_transf"/>
    <property type="match status" value="1"/>
</dbReference>
<keyword evidence="4" id="KW-1185">Reference proteome</keyword>
<dbReference type="RefSeq" id="XP_016212500.1">
    <property type="nucleotide sequence ID" value="XM_016359664.1"/>
</dbReference>
<feature type="domain" description="ATP adenylyltransferase C-terminal" evidence="1">
    <location>
        <begin position="195"/>
        <end position="325"/>
    </location>
</feature>
<evidence type="ECO:0000313" key="3">
    <source>
        <dbReference type="EMBL" id="KIW02631.1"/>
    </source>
</evidence>
<dbReference type="EMBL" id="KN847548">
    <property type="protein sequence ID" value="KIW02631.1"/>
    <property type="molecule type" value="Genomic_DNA"/>
</dbReference>
<organism evidence="3 4">
    <name type="scientific">Verruconis gallopava</name>
    <dbReference type="NCBI Taxonomy" id="253628"/>
    <lineage>
        <taxon>Eukaryota</taxon>
        <taxon>Fungi</taxon>
        <taxon>Dikarya</taxon>
        <taxon>Ascomycota</taxon>
        <taxon>Pezizomycotina</taxon>
        <taxon>Dothideomycetes</taxon>
        <taxon>Pleosporomycetidae</taxon>
        <taxon>Venturiales</taxon>
        <taxon>Sympoventuriaceae</taxon>
        <taxon>Verruconis</taxon>
    </lineage>
</organism>
<dbReference type="RefSeq" id="XP_016212499.1">
    <property type="nucleotide sequence ID" value="XM_016359663.1"/>
</dbReference>
<proteinExistence type="predicted"/>
<reference evidence="3 4" key="1">
    <citation type="submission" date="2015-01" db="EMBL/GenBank/DDBJ databases">
        <title>The Genome Sequence of Ochroconis gallopava CBS43764.</title>
        <authorList>
            <consortium name="The Broad Institute Genomics Platform"/>
            <person name="Cuomo C."/>
            <person name="de Hoog S."/>
            <person name="Gorbushina A."/>
            <person name="Stielow B."/>
            <person name="Teixiera M."/>
            <person name="Abouelleil A."/>
            <person name="Chapman S.B."/>
            <person name="Priest M."/>
            <person name="Young S.K."/>
            <person name="Wortman J."/>
            <person name="Nusbaum C."/>
            <person name="Birren B."/>
        </authorList>
    </citation>
    <scope>NUCLEOTIDE SEQUENCE [LARGE SCALE GENOMIC DNA]</scope>
    <source>
        <strain evidence="3 4">CBS 43764</strain>
    </source>
</reference>
<dbReference type="InterPro" id="IPR036265">
    <property type="entry name" value="HIT-like_sf"/>
</dbReference>
<dbReference type="InterPro" id="IPR019200">
    <property type="entry name" value="ATP_adenylylTrfase_C"/>
</dbReference>